<evidence type="ECO:0000256" key="2">
    <source>
        <dbReference type="SAM" id="SignalP"/>
    </source>
</evidence>
<keyword evidence="2" id="KW-0732">Signal</keyword>
<proteinExistence type="predicted"/>
<gene>
    <name evidence="3" type="ORF">D0C36_10280</name>
</gene>
<keyword evidence="4" id="KW-1185">Reference proteome</keyword>
<name>A0A372NT36_9SPHI</name>
<feature type="chain" id="PRO_5016672232" description="Coproporphyrinogen III oxidase" evidence="2">
    <location>
        <begin position="22"/>
        <end position="76"/>
    </location>
</feature>
<organism evidence="3 4">
    <name type="scientific">Mucilaginibacter conchicola</name>
    <dbReference type="NCBI Taxonomy" id="2303333"/>
    <lineage>
        <taxon>Bacteria</taxon>
        <taxon>Pseudomonadati</taxon>
        <taxon>Bacteroidota</taxon>
        <taxon>Sphingobacteriia</taxon>
        <taxon>Sphingobacteriales</taxon>
        <taxon>Sphingobacteriaceae</taxon>
        <taxon>Mucilaginibacter</taxon>
    </lineage>
</organism>
<accession>A0A372NT36</accession>
<dbReference type="PROSITE" id="PS51257">
    <property type="entry name" value="PROKAR_LIPOPROTEIN"/>
    <property type="match status" value="1"/>
</dbReference>
<dbReference type="AlphaFoldDB" id="A0A372NT36"/>
<evidence type="ECO:0000313" key="4">
    <source>
        <dbReference type="Proteomes" id="UP000264217"/>
    </source>
</evidence>
<evidence type="ECO:0000256" key="1">
    <source>
        <dbReference type="SAM" id="MobiDB-lite"/>
    </source>
</evidence>
<comment type="caution">
    <text evidence="3">The sequence shown here is derived from an EMBL/GenBank/DDBJ whole genome shotgun (WGS) entry which is preliminary data.</text>
</comment>
<evidence type="ECO:0000313" key="3">
    <source>
        <dbReference type="EMBL" id="RFZ91829.1"/>
    </source>
</evidence>
<feature type="compositionally biased region" description="Polar residues" evidence="1">
    <location>
        <begin position="56"/>
        <end position="68"/>
    </location>
</feature>
<protein>
    <recommendedName>
        <fullName evidence="5">Coproporphyrinogen III oxidase</fullName>
    </recommendedName>
</protein>
<feature type="compositionally biased region" description="Low complexity" evidence="1">
    <location>
        <begin position="27"/>
        <end position="50"/>
    </location>
</feature>
<feature type="signal peptide" evidence="2">
    <location>
        <begin position="1"/>
        <end position="21"/>
    </location>
</feature>
<evidence type="ECO:0008006" key="5">
    <source>
        <dbReference type="Google" id="ProtNLM"/>
    </source>
</evidence>
<dbReference type="Proteomes" id="UP000264217">
    <property type="component" value="Unassembled WGS sequence"/>
</dbReference>
<sequence>MKTFKYFAGVLALSAALTACGDGKKSTTGNTQDTTAKTDTTSLTTAPTDTSKADSGKTTAPANNTAVDTSDARPVH</sequence>
<feature type="region of interest" description="Disordered" evidence="1">
    <location>
        <begin position="20"/>
        <end position="76"/>
    </location>
</feature>
<dbReference type="EMBL" id="QWDC01000002">
    <property type="protein sequence ID" value="RFZ91829.1"/>
    <property type="molecule type" value="Genomic_DNA"/>
</dbReference>
<reference evidence="3 4" key="1">
    <citation type="submission" date="2018-08" db="EMBL/GenBank/DDBJ databases">
        <title>Mucilaginibacter sp. MYSH2.</title>
        <authorList>
            <person name="Seo T."/>
        </authorList>
    </citation>
    <scope>NUCLEOTIDE SEQUENCE [LARGE SCALE GENOMIC DNA]</scope>
    <source>
        <strain evidence="3 4">MYSH2</strain>
    </source>
</reference>
<dbReference type="RefSeq" id="WP_117391541.1">
    <property type="nucleotide sequence ID" value="NZ_QWDC01000002.1"/>
</dbReference>